<evidence type="ECO:0000256" key="4">
    <source>
        <dbReference type="PROSITE-ProRule" id="PRU00236"/>
    </source>
</evidence>
<keyword evidence="2" id="KW-0808">Transferase</keyword>
<dbReference type="EC" id="2.3.1.286" evidence="1"/>
<dbReference type="GeneID" id="93683144"/>
<dbReference type="GO" id="GO:0017136">
    <property type="term" value="F:histone deacetylase activity, NAD-dependent"/>
    <property type="evidence" value="ECO:0007669"/>
    <property type="project" value="TreeGrafter"/>
</dbReference>
<dbReference type="NCBIfam" id="NF001754">
    <property type="entry name" value="PRK00481.1-4"/>
    <property type="match status" value="1"/>
</dbReference>
<dbReference type="EMBL" id="LNQP01000060">
    <property type="protein sequence ID" value="KSU86922.1"/>
    <property type="molecule type" value="Genomic_DNA"/>
</dbReference>
<name>A0A0V8JIY5_9BACI</name>
<dbReference type="InterPro" id="IPR026590">
    <property type="entry name" value="Ssirtuin_cat_dom"/>
</dbReference>
<dbReference type="Gene3D" id="3.40.50.1220">
    <property type="entry name" value="TPP-binding domain"/>
    <property type="match status" value="1"/>
</dbReference>
<proteinExistence type="predicted"/>
<dbReference type="AlphaFoldDB" id="A0A0V8JIY5"/>
<protein>
    <recommendedName>
        <fullName evidence="1">protein acetyllysine N-acetyltransferase</fullName>
        <ecNumber evidence="1">2.3.1.286</ecNumber>
    </recommendedName>
</protein>
<organism evidence="6 7">
    <name type="scientific">Priestia veravalensis</name>
    <dbReference type="NCBI Taxonomy" id="1414648"/>
    <lineage>
        <taxon>Bacteria</taxon>
        <taxon>Bacillati</taxon>
        <taxon>Bacillota</taxon>
        <taxon>Bacilli</taxon>
        <taxon>Bacillales</taxon>
        <taxon>Bacillaceae</taxon>
        <taxon>Priestia</taxon>
    </lineage>
</organism>
<evidence type="ECO:0000313" key="7">
    <source>
        <dbReference type="Proteomes" id="UP000053681"/>
    </source>
</evidence>
<feature type="binding site" evidence="4">
    <location>
        <position position="129"/>
    </location>
    <ligand>
        <name>Zn(2+)</name>
        <dbReference type="ChEBI" id="CHEBI:29105"/>
    </ligand>
</feature>
<dbReference type="InterPro" id="IPR026591">
    <property type="entry name" value="Sirtuin_cat_small_dom_sf"/>
</dbReference>
<keyword evidence="3" id="KW-0520">NAD</keyword>
<comment type="caution">
    <text evidence="6">The sequence shown here is derived from an EMBL/GenBank/DDBJ whole genome shotgun (WGS) entry which is preliminary data.</text>
</comment>
<dbReference type="PROSITE" id="PS50305">
    <property type="entry name" value="SIRTUIN"/>
    <property type="match status" value="1"/>
</dbReference>
<dbReference type="Pfam" id="PF02146">
    <property type="entry name" value="SIR2"/>
    <property type="match status" value="1"/>
</dbReference>
<evidence type="ECO:0000256" key="2">
    <source>
        <dbReference type="ARBA" id="ARBA00022679"/>
    </source>
</evidence>
<evidence type="ECO:0000259" key="5">
    <source>
        <dbReference type="PROSITE" id="PS50305"/>
    </source>
</evidence>
<dbReference type="PANTHER" id="PTHR11085:SF4">
    <property type="entry name" value="NAD-DEPENDENT PROTEIN DEACYLASE"/>
    <property type="match status" value="1"/>
</dbReference>
<dbReference type="InterPro" id="IPR050134">
    <property type="entry name" value="NAD-dep_sirtuin_deacylases"/>
</dbReference>
<dbReference type="GO" id="GO:0046872">
    <property type="term" value="F:metal ion binding"/>
    <property type="evidence" value="ECO:0007669"/>
    <property type="project" value="UniProtKB-KW"/>
</dbReference>
<dbReference type="Gene3D" id="3.30.1600.10">
    <property type="entry name" value="SIR2/SIRT2 'Small Domain"/>
    <property type="match status" value="1"/>
</dbReference>
<keyword evidence="4" id="KW-0862">Zinc</keyword>
<accession>A0A0V8JIY5</accession>
<feature type="binding site" evidence="4">
    <location>
        <position position="152"/>
    </location>
    <ligand>
        <name>Zn(2+)</name>
        <dbReference type="ChEBI" id="CHEBI:29105"/>
    </ligand>
</feature>
<dbReference type="GO" id="GO:0070403">
    <property type="term" value="F:NAD+ binding"/>
    <property type="evidence" value="ECO:0007669"/>
    <property type="project" value="InterPro"/>
</dbReference>
<feature type="domain" description="Deacetylase sirtuin-type" evidence="5">
    <location>
        <begin position="1"/>
        <end position="243"/>
    </location>
</feature>
<feature type="active site" description="Proton acceptor" evidence="4">
    <location>
        <position position="121"/>
    </location>
</feature>
<dbReference type="InterPro" id="IPR003000">
    <property type="entry name" value="Sirtuin"/>
</dbReference>
<dbReference type="PANTHER" id="PTHR11085">
    <property type="entry name" value="NAD-DEPENDENT PROTEIN DEACYLASE SIRTUIN-5, MITOCHONDRIAL-RELATED"/>
    <property type="match status" value="1"/>
</dbReference>
<keyword evidence="4" id="KW-0479">Metal-binding</keyword>
<dbReference type="SUPFAM" id="SSF52467">
    <property type="entry name" value="DHS-like NAD/FAD-binding domain"/>
    <property type="match status" value="1"/>
</dbReference>
<sequence length="243" mass="27490">MNMQVEELKKRIGEASRICVFTGAGISTESGIPDFRSQNGLYRKNLEFSDVISTSFYQNNPVLFWELFKEIFRVKLLDEYEPNSGHYFIAELEEEKTVHVITQNIDGLHQKAGSTNVYEIHGTIKRAHCQKCGSEFGLNFLTKVELPSCTSCEEALKPNVVLFGDSIHWFEEAVEAALQSDLFIVMGSSLQVTPINQIPLLVRKHGQVPMVIINKEPTYYDYVFDNQIHLPIGEVVTALKSGK</sequence>
<dbReference type="NCBIfam" id="NF001753">
    <property type="entry name" value="PRK00481.1-3"/>
    <property type="match status" value="1"/>
</dbReference>
<dbReference type="Proteomes" id="UP000053681">
    <property type="component" value="Unassembled WGS sequence"/>
</dbReference>
<evidence type="ECO:0000256" key="1">
    <source>
        <dbReference type="ARBA" id="ARBA00012928"/>
    </source>
</evidence>
<reference evidence="6 7" key="1">
    <citation type="submission" date="2015-11" db="EMBL/GenBank/DDBJ databases">
        <title>Bacillus caseinolyticus sp nov.</title>
        <authorList>
            <person name="Dastager S.G."/>
            <person name="Mawlankar R."/>
        </authorList>
    </citation>
    <scope>NUCLEOTIDE SEQUENCE [LARGE SCALE GENOMIC DNA]</scope>
    <source>
        <strain evidence="6 7">SGD-V-76</strain>
    </source>
</reference>
<evidence type="ECO:0000313" key="6">
    <source>
        <dbReference type="EMBL" id="KSU86922.1"/>
    </source>
</evidence>
<feature type="binding site" evidence="4">
    <location>
        <position position="132"/>
    </location>
    <ligand>
        <name>Zn(2+)</name>
        <dbReference type="ChEBI" id="CHEBI:29105"/>
    </ligand>
</feature>
<feature type="binding site" evidence="4">
    <location>
        <position position="149"/>
    </location>
    <ligand>
        <name>Zn(2+)</name>
        <dbReference type="ChEBI" id="CHEBI:29105"/>
    </ligand>
</feature>
<dbReference type="RefSeq" id="WP_025911409.1">
    <property type="nucleotide sequence ID" value="NZ_KQ758675.1"/>
</dbReference>
<evidence type="ECO:0000256" key="3">
    <source>
        <dbReference type="ARBA" id="ARBA00023027"/>
    </source>
</evidence>
<dbReference type="InterPro" id="IPR029035">
    <property type="entry name" value="DHS-like_NAD/FAD-binding_dom"/>
</dbReference>
<gene>
    <name evidence="6" type="ORF">AS180_15975</name>
</gene>
<keyword evidence="7" id="KW-1185">Reference proteome</keyword>